<name>A0A0F4LIS1_9LACO</name>
<dbReference type="EMBL" id="JXLI01000005">
    <property type="protein sequence ID" value="KJY58154.1"/>
    <property type="molecule type" value="Genomic_DNA"/>
</dbReference>
<proteinExistence type="predicted"/>
<keyword evidence="1" id="KW-1133">Transmembrane helix</keyword>
<comment type="caution">
    <text evidence="2">The sequence shown here is derived from an EMBL/GenBank/DDBJ whole genome shotgun (WGS) entry which is preliminary data.</text>
</comment>
<keyword evidence="1" id="KW-0472">Membrane</keyword>
<keyword evidence="1" id="KW-0812">Transmembrane</keyword>
<reference evidence="2 3" key="1">
    <citation type="submission" date="2015-01" db="EMBL/GenBank/DDBJ databases">
        <title>Comparative genomics of the lactic acid bacteria isolated from the honey bee gut.</title>
        <authorList>
            <person name="Ellegaard K.M."/>
            <person name="Tamarit D."/>
            <person name="Javelind E."/>
            <person name="Olofsson T."/>
            <person name="Andersson S.G."/>
            <person name="Vasquez A."/>
        </authorList>
    </citation>
    <scope>NUCLEOTIDE SEQUENCE [LARGE SCALE GENOMIC DNA]</scope>
    <source>
        <strain evidence="2 3">Hma8</strain>
    </source>
</reference>
<accession>A0A0F4LIS1</accession>
<dbReference type="PATRIC" id="fig|1218507.3.peg.351"/>
<gene>
    <name evidence="2" type="ORF">JF74_01900</name>
</gene>
<dbReference type="Proteomes" id="UP000033531">
    <property type="component" value="Unassembled WGS sequence"/>
</dbReference>
<organism evidence="2 3">
    <name type="scientific">Lactobacillus melliventris</name>
    <dbReference type="NCBI Taxonomy" id="1218507"/>
    <lineage>
        <taxon>Bacteria</taxon>
        <taxon>Bacillati</taxon>
        <taxon>Bacillota</taxon>
        <taxon>Bacilli</taxon>
        <taxon>Lactobacillales</taxon>
        <taxon>Lactobacillaceae</taxon>
        <taxon>Lactobacillus</taxon>
    </lineage>
</organism>
<protein>
    <submittedName>
        <fullName evidence="2">Uncharacterized protein</fullName>
    </submittedName>
</protein>
<feature type="transmembrane region" description="Helical" evidence="1">
    <location>
        <begin position="6"/>
        <end position="26"/>
    </location>
</feature>
<evidence type="ECO:0000256" key="1">
    <source>
        <dbReference type="SAM" id="Phobius"/>
    </source>
</evidence>
<dbReference type="OrthoDB" id="9951150at2"/>
<dbReference type="HOGENOM" id="CLU_1903960_0_0_9"/>
<sequence>MKKNGYKITTYIFGFLFIITLGFLLYDTRNPPTVFGGFTNNTMPLNPSNPHVEISFGLDPEYAINVDGHQFERGTYKRISDSVFSLKANNGKENGVAFLSNKGSYLFHSKLKKKLINIEKFSNKPEIKPGTIK</sequence>
<dbReference type="RefSeq" id="WP_046324146.1">
    <property type="nucleotide sequence ID" value="NZ_JBHTMT010000011.1"/>
</dbReference>
<evidence type="ECO:0000313" key="3">
    <source>
        <dbReference type="Proteomes" id="UP000033531"/>
    </source>
</evidence>
<evidence type="ECO:0000313" key="2">
    <source>
        <dbReference type="EMBL" id="KJY58154.1"/>
    </source>
</evidence>
<dbReference type="AlphaFoldDB" id="A0A0F4LIS1"/>